<dbReference type="GO" id="GO:0032259">
    <property type="term" value="P:methylation"/>
    <property type="evidence" value="ECO:0007669"/>
    <property type="project" value="UniProtKB-KW"/>
</dbReference>
<accession>A0ABY7PK06</accession>
<dbReference type="InterPro" id="IPR029063">
    <property type="entry name" value="SAM-dependent_MTases_sf"/>
</dbReference>
<keyword evidence="6" id="KW-1185">Reference proteome</keyword>
<evidence type="ECO:0000256" key="1">
    <source>
        <dbReference type="ARBA" id="ARBA00022603"/>
    </source>
</evidence>
<keyword evidence="1 5" id="KW-0489">Methyltransferase</keyword>
<dbReference type="RefSeq" id="WP_270086803.1">
    <property type="nucleotide sequence ID" value="NZ_CP115301.1"/>
</dbReference>
<evidence type="ECO:0000259" key="4">
    <source>
        <dbReference type="Pfam" id="PF08242"/>
    </source>
</evidence>
<evidence type="ECO:0000313" key="6">
    <source>
        <dbReference type="Proteomes" id="UP001212326"/>
    </source>
</evidence>
<dbReference type="Pfam" id="PF08242">
    <property type="entry name" value="Methyltransf_12"/>
    <property type="match status" value="1"/>
</dbReference>
<geneLocation type="plasmid" evidence="5 6">
    <name>punmamed1</name>
</geneLocation>
<dbReference type="PANTHER" id="PTHR43464">
    <property type="entry name" value="METHYLTRANSFERASE"/>
    <property type="match status" value="1"/>
</dbReference>
<keyword evidence="3" id="KW-0949">S-adenosyl-L-methionine</keyword>
<organism evidence="5 6">
    <name type="scientific">Streptomyces camelliae</name>
    <dbReference type="NCBI Taxonomy" id="3004093"/>
    <lineage>
        <taxon>Bacteria</taxon>
        <taxon>Bacillati</taxon>
        <taxon>Actinomycetota</taxon>
        <taxon>Actinomycetes</taxon>
        <taxon>Kitasatosporales</taxon>
        <taxon>Streptomycetaceae</taxon>
        <taxon>Streptomyces</taxon>
    </lineage>
</organism>
<gene>
    <name evidence="5" type="ORF">O1G22_43570</name>
</gene>
<dbReference type="CDD" id="cd02440">
    <property type="entry name" value="AdoMet_MTases"/>
    <property type="match status" value="1"/>
</dbReference>
<dbReference type="Proteomes" id="UP001212326">
    <property type="component" value="Plasmid punmamed1"/>
</dbReference>
<name>A0ABY7PK06_9ACTN</name>
<evidence type="ECO:0000256" key="2">
    <source>
        <dbReference type="ARBA" id="ARBA00022679"/>
    </source>
</evidence>
<dbReference type="PANTHER" id="PTHR43464:SF19">
    <property type="entry name" value="UBIQUINONE BIOSYNTHESIS O-METHYLTRANSFERASE, MITOCHONDRIAL"/>
    <property type="match status" value="1"/>
</dbReference>
<dbReference type="GO" id="GO:0008168">
    <property type="term" value="F:methyltransferase activity"/>
    <property type="evidence" value="ECO:0007669"/>
    <property type="project" value="UniProtKB-KW"/>
</dbReference>
<proteinExistence type="predicted"/>
<dbReference type="SUPFAM" id="SSF53335">
    <property type="entry name" value="S-adenosyl-L-methionine-dependent methyltransferases"/>
    <property type="match status" value="1"/>
</dbReference>
<dbReference type="EMBL" id="CP115301">
    <property type="protein sequence ID" value="WBO69626.1"/>
    <property type="molecule type" value="Genomic_DNA"/>
</dbReference>
<keyword evidence="2" id="KW-0808">Transferase</keyword>
<keyword evidence="5" id="KW-0614">Plasmid</keyword>
<evidence type="ECO:0000313" key="5">
    <source>
        <dbReference type="EMBL" id="WBO69626.1"/>
    </source>
</evidence>
<evidence type="ECO:0000256" key="3">
    <source>
        <dbReference type="ARBA" id="ARBA00022691"/>
    </source>
</evidence>
<sequence length="283" mass="30881">MTRDAPGEPATATVQRHRWHTAASYDQATGRIQRRNAALVARLHPEPATVRRALDIGCGTGALTEELLGTLPAARITALDVSADMLARARTRAAGPHAHRVEFQLGSFLGPQLFHSRPANATGTGEQFDAAFSNAALHWMYPRYDDCFTRVHRLLVPGGLLCMASAGRSAATDAFDRRVRAATEHVTPGTGEDFTQRRMTADEVTAVARRNRLEVDDVFLVERRYVVSAAAYATWWLASGGPWQTDPPQQEHAVELLAGVLGGPEAELEMVHASVFAVLRRPK</sequence>
<reference evidence="5 6" key="1">
    <citation type="submission" date="2022-12" db="EMBL/GenBank/DDBJ databases">
        <title>HUAS 2-6.</title>
        <authorList>
            <person name="Mo P."/>
        </authorList>
    </citation>
    <scope>NUCLEOTIDE SEQUENCE [LARGE SCALE GENOMIC DNA]</scope>
    <source>
        <strain evidence="5 6">HUAS 2-6</strain>
        <plasmid evidence="5 6">punmamed1</plasmid>
    </source>
</reference>
<protein>
    <submittedName>
        <fullName evidence="5">Class I SAM-dependent methyltransferase</fullName>
    </submittedName>
</protein>
<dbReference type="InterPro" id="IPR013217">
    <property type="entry name" value="Methyltransf_12"/>
</dbReference>
<feature type="domain" description="Methyltransferase type 12" evidence="4">
    <location>
        <begin position="54"/>
        <end position="161"/>
    </location>
</feature>
<dbReference type="Gene3D" id="3.40.50.150">
    <property type="entry name" value="Vaccinia Virus protein VP39"/>
    <property type="match status" value="1"/>
</dbReference>